<dbReference type="EMBL" id="LK032452">
    <property type="protein sequence ID" value="CDY39562.1"/>
    <property type="molecule type" value="Genomic_DNA"/>
</dbReference>
<dbReference type="Proteomes" id="UP000028999">
    <property type="component" value="Unassembled WGS sequence"/>
</dbReference>
<evidence type="ECO:0000313" key="2">
    <source>
        <dbReference type="Proteomes" id="UP000028999"/>
    </source>
</evidence>
<keyword evidence="2" id="KW-1185">Reference proteome</keyword>
<reference evidence="1 2" key="1">
    <citation type="journal article" date="2014" name="Science">
        <title>Plant genetics. Early allopolyploid evolution in the post-Neolithic Brassica napus oilseed genome.</title>
        <authorList>
            <person name="Chalhoub B."/>
            <person name="Denoeud F."/>
            <person name="Liu S."/>
            <person name="Parkin I.A."/>
            <person name="Tang H."/>
            <person name="Wang X."/>
            <person name="Chiquet J."/>
            <person name="Belcram H."/>
            <person name="Tong C."/>
            <person name="Samans B."/>
            <person name="Correa M."/>
            <person name="Da Silva C."/>
            <person name="Just J."/>
            <person name="Falentin C."/>
            <person name="Koh C.S."/>
            <person name="Le Clainche I."/>
            <person name="Bernard M."/>
            <person name="Bento P."/>
            <person name="Noel B."/>
            <person name="Labadie K."/>
            <person name="Alberti A."/>
            <person name="Charles M."/>
            <person name="Arnaud D."/>
            <person name="Guo H."/>
            <person name="Daviaud C."/>
            <person name="Alamery S."/>
            <person name="Jabbari K."/>
            <person name="Zhao M."/>
            <person name="Edger P.P."/>
            <person name="Chelaifa H."/>
            <person name="Tack D."/>
            <person name="Lassalle G."/>
            <person name="Mestiri I."/>
            <person name="Schnel N."/>
            <person name="Le Paslier M.C."/>
            <person name="Fan G."/>
            <person name="Renault V."/>
            <person name="Bayer P.E."/>
            <person name="Golicz A.A."/>
            <person name="Manoli S."/>
            <person name="Lee T.H."/>
            <person name="Thi V.H."/>
            <person name="Chalabi S."/>
            <person name="Hu Q."/>
            <person name="Fan C."/>
            <person name="Tollenaere R."/>
            <person name="Lu Y."/>
            <person name="Battail C."/>
            <person name="Shen J."/>
            <person name="Sidebottom C.H."/>
            <person name="Wang X."/>
            <person name="Canaguier A."/>
            <person name="Chauveau A."/>
            <person name="Berard A."/>
            <person name="Deniot G."/>
            <person name="Guan M."/>
            <person name="Liu Z."/>
            <person name="Sun F."/>
            <person name="Lim Y.P."/>
            <person name="Lyons E."/>
            <person name="Town C.D."/>
            <person name="Bancroft I."/>
            <person name="Wang X."/>
            <person name="Meng J."/>
            <person name="Ma J."/>
            <person name="Pires J.C."/>
            <person name="King G.J."/>
            <person name="Brunel D."/>
            <person name="Delourme R."/>
            <person name="Renard M."/>
            <person name="Aury J.M."/>
            <person name="Adams K.L."/>
            <person name="Batley J."/>
            <person name="Snowdon R.J."/>
            <person name="Tost J."/>
            <person name="Edwards D."/>
            <person name="Zhou Y."/>
            <person name="Hua W."/>
            <person name="Sharpe A.G."/>
            <person name="Paterson A.H."/>
            <person name="Guan C."/>
            <person name="Wincker P."/>
        </authorList>
    </citation>
    <scope>NUCLEOTIDE SEQUENCE [LARGE SCALE GENOMIC DNA]</scope>
    <source>
        <strain evidence="2">cv. Darmor-bzh</strain>
    </source>
</reference>
<name>A0A078HNZ6_BRANA</name>
<accession>A0A078HNZ6</accession>
<protein>
    <submittedName>
        <fullName evidence="1">BnaCnng09310D protein</fullName>
    </submittedName>
</protein>
<proteinExistence type="predicted"/>
<dbReference type="AlphaFoldDB" id="A0A078HNZ6"/>
<dbReference type="PaxDb" id="3708-A0A078HNZ6"/>
<organism evidence="1 2">
    <name type="scientific">Brassica napus</name>
    <name type="common">Rape</name>
    <dbReference type="NCBI Taxonomy" id="3708"/>
    <lineage>
        <taxon>Eukaryota</taxon>
        <taxon>Viridiplantae</taxon>
        <taxon>Streptophyta</taxon>
        <taxon>Embryophyta</taxon>
        <taxon>Tracheophyta</taxon>
        <taxon>Spermatophyta</taxon>
        <taxon>Magnoliopsida</taxon>
        <taxon>eudicotyledons</taxon>
        <taxon>Gunneridae</taxon>
        <taxon>Pentapetalae</taxon>
        <taxon>rosids</taxon>
        <taxon>malvids</taxon>
        <taxon>Brassicales</taxon>
        <taxon>Brassicaceae</taxon>
        <taxon>Brassiceae</taxon>
        <taxon>Brassica</taxon>
    </lineage>
</organism>
<sequence>MISSYDRSCLSRLRSFVRTPLL</sequence>
<gene>
    <name evidence="1" type="primary">BnaCnng09310D</name>
    <name evidence="1" type="ORF">GSBRNA2T00068110001</name>
</gene>
<evidence type="ECO:0000313" key="1">
    <source>
        <dbReference type="EMBL" id="CDY39562.1"/>
    </source>
</evidence>
<dbReference type="Gramene" id="CDY39562">
    <property type="protein sequence ID" value="CDY39562"/>
    <property type="gene ID" value="GSBRNA2T00068110001"/>
</dbReference>